<evidence type="ECO:0000313" key="4">
    <source>
        <dbReference type="Proteomes" id="UP000218785"/>
    </source>
</evidence>
<keyword evidence="1" id="KW-0802">TPR repeat</keyword>
<dbReference type="PROSITE" id="PS50005">
    <property type="entry name" value="TPR"/>
    <property type="match status" value="1"/>
</dbReference>
<proteinExistence type="predicted"/>
<name>A0A1Z4N4J6_9CYAN</name>
<organism evidence="3 4">
    <name type="scientific">Tolypothrix tenuis PCC 7101</name>
    <dbReference type="NCBI Taxonomy" id="231146"/>
    <lineage>
        <taxon>Bacteria</taxon>
        <taxon>Bacillati</taxon>
        <taxon>Cyanobacteriota</taxon>
        <taxon>Cyanophyceae</taxon>
        <taxon>Nostocales</taxon>
        <taxon>Tolypothrichaceae</taxon>
        <taxon>Tolypothrix</taxon>
    </lineage>
</organism>
<evidence type="ECO:0000256" key="1">
    <source>
        <dbReference type="PROSITE-ProRule" id="PRU00339"/>
    </source>
</evidence>
<evidence type="ECO:0000313" key="3">
    <source>
        <dbReference type="EMBL" id="BAZ00669.1"/>
    </source>
</evidence>
<feature type="signal peptide" evidence="2">
    <location>
        <begin position="1"/>
        <end position="23"/>
    </location>
</feature>
<feature type="chain" id="PRO_5013006700" evidence="2">
    <location>
        <begin position="24"/>
        <end position="320"/>
    </location>
</feature>
<dbReference type="Proteomes" id="UP000218785">
    <property type="component" value="Chromosome"/>
</dbReference>
<evidence type="ECO:0000256" key="2">
    <source>
        <dbReference type="SAM" id="SignalP"/>
    </source>
</evidence>
<dbReference type="InterPro" id="IPR011990">
    <property type="entry name" value="TPR-like_helical_dom_sf"/>
</dbReference>
<dbReference type="InterPro" id="IPR019734">
    <property type="entry name" value="TPR_rpt"/>
</dbReference>
<gene>
    <name evidence="3" type="ORF">NIES37_46640</name>
</gene>
<keyword evidence="4" id="KW-1185">Reference proteome</keyword>
<accession>A0A1Z4N4J6</accession>
<dbReference type="SUPFAM" id="SSF48452">
    <property type="entry name" value="TPR-like"/>
    <property type="match status" value="1"/>
</dbReference>
<dbReference type="RefSeq" id="WP_321206692.1">
    <property type="nucleotide sequence ID" value="NZ_CAWNJS010000001.1"/>
</dbReference>
<sequence>MKRKLWKSYLFALLVCLPFGAVSTSKIFALEPVFQVAQVTNSYNQYMRLGYTETKRRNYRRALGYFQQAAQLRPGDIYATTAIRNVTGYIQGRKTLISFVPGKPNRVGSAASRGACFQRGEVVIPLIPSNRDTQYTTEERPTFFFSIPQASRTVTELEFVLREDENLDPLYKENFKAFDQAGIVGITLKANQPPLKPGKEYTWAFSMVCDPNSRDRDFYLEGKIQVMQDENIAAQVKETPTPLDRAVLYATAGFWENALSILADLRRQSPNDPKIKQYWSDLLKSVKLDAVADQPLLPPCCTTQQGTMGNGAAERAGGTR</sequence>
<feature type="repeat" description="TPR" evidence="1">
    <location>
        <begin position="43"/>
        <end position="76"/>
    </location>
</feature>
<dbReference type="InterPro" id="IPR010328">
    <property type="entry name" value="DUF928"/>
</dbReference>
<dbReference type="EMBL" id="AP018248">
    <property type="protein sequence ID" value="BAZ00669.1"/>
    <property type="molecule type" value="Genomic_DNA"/>
</dbReference>
<dbReference type="KEGG" id="ttq:NIES37_46640"/>
<protein>
    <submittedName>
        <fullName evidence="3">Uncharacterized protein</fullName>
    </submittedName>
</protein>
<dbReference type="AlphaFoldDB" id="A0A1Z4N4J6"/>
<dbReference type="Pfam" id="PF06051">
    <property type="entry name" value="DUF928"/>
    <property type="match status" value="1"/>
</dbReference>
<keyword evidence="2" id="KW-0732">Signal</keyword>
<reference evidence="3 4" key="1">
    <citation type="submission" date="2017-06" db="EMBL/GenBank/DDBJ databases">
        <title>Genome sequencing of cyanobaciteial culture collection at National Institute for Environmental Studies (NIES).</title>
        <authorList>
            <person name="Hirose Y."/>
            <person name="Shimura Y."/>
            <person name="Fujisawa T."/>
            <person name="Nakamura Y."/>
            <person name="Kawachi M."/>
        </authorList>
    </citation>
    <scope>NUCLEOTIDE SEQUENCE [LARGE SCALE GENOMIC DNA]</scope>
    <source>
        <strain evidence="3 4">NIES-37</strain>
    </source>
</reference>